<keyword evidence="2" id="KW-1185">Reference proteome</keyword>
<dbReference type="OrthoDB" id="305475at2759"/>
<proteinExistence type="predicted"/>
<name>A0A8S1VCH2_PAROT</name>
<accession>A0A8S1VCH2</accession>
<dbReference type="EMBL" id="CAJJDP010000062">
    <property type="protein sequence ID" value="CAD8174223.1"/>
    <property type="molecule type" value="Genomic_DNA"/>
</dbReference>
<dbReference type="OMA" id="MIYQICH"/>
<gene>
    <name evidence="1" type="ORF">POCTA_138.1.T0630170</name>
</gene>
<evidence type="ECO:0000313" key="2">
    <source>
        <dbReference type="Proteomes" id="UP000683925"/>
    </source>
</evidence>
<protein>
    <submittedName>
        <fullName evidence="1">Uncharacterized protein</fullName>
    </submittedName>
</protein>
<dbReference type="Proteomes" id="UP000683925">
    <property type="component" value="Unassembled WGS sequence"/>
</dbReference>
<reference evidence="1" key="1">
    <citation type="submission" date="2021-01" db="EMBL/GenBank/DDBJ databases">
        <authorList>
            <consortium name="Genoscope - CEA"/>
            <person name="William W."/>
        </authorList>
    </citation>
    <scope>NUCLEOTIDE SEQUENCE</scope>
</reference>
<comment type="caution">
    <text evidence="1">The sequence shown here is derived from an EMBL/GenBank/DDBJ whole genome shotgun (WGS) entry which is preliminary data.</text>
</comment>
<evidence type="ECO:0000313" key="1">
    <source>
        <dbReference type="EMBL" id="CAD8174223.1"/>
    </source>
</evidence>
<dbReference type="AlphaFoldDB" id="A0A8S1VCH2"/>
<sequence length="301" mass="35651">MELDFLSPRAREINKKKLSLLYSLKNQNIDQNDPINENVPFIKKLSTDHPLNDVIKECQNNVREGFLTPLTNRSSNSLEFTANMFVEELLDSIKIKHLKILQLDELITNFKNNIEILQKIEVNKLLIPSKEFYEIFILNQPNNDHYQLYLNDQKLYPQQWSTCPFDAKQKLNFALFSSNNKMLEAVSVDMIYQICHNCVKLQSNEYRQILQIRFLEDSDNPIIYDLKISLLYNMTNEFKKTIIKTLKEEIQEIDHKILDMIEVINRMLEPFSNHGFKYLRYDGLIDNQSMSKNRNHCCSIF</sequence>
<organism evidence="1 2">
    <name type="scientific">Paramecium octaurelia</name>
    <dbReference type="NCBI Taxonomy" id="43137"/>
    <lineage>
        <taxon>Eukaryota</taxon>
        <taxon>Sar</taxon>
        <taxon>Alveolata</taxon>
        <taxon>Ciliophora</taxon>
        <taxon>Intramacronucleata</taxon>
        <taxon>Oligohymenophorea</taxon>
        <taxon>Peniculida</taxon>
        <taxon>Parameciidae</taxon>
        <taxon>Paramecium</taxon>
    </lineage>
</organism>